<dbReference type="InterPro" id="IPR028263">
    <property type="entry name" value="FliG_N"/>
</dbReference>
<evidence type="ECO:0000259" key="12">
    <source>
        <dbReference type="Pfam" id="PF14842"/>
    </source>
</evidence>
<dbReference type="AlphaFoldDB" id="A0A1H7ZSZ6"/>
<evidence type="ECO:0000256" key="6">
    <source>
        <dbReference type="ARBA" id="ARBA00022500"/>
    </source>
</evidence>
<dbReference type="FunFam" id="1.10.220.30:FF:000001">
    <property type="entry name" value="Flagellar motor switch protein FliG"/>
    <property type="match status" value="1"/>
</dbReference>
<dbReference type="Proteomes" id="UP000199158">
    <property type="component" value="Unassembled WGS sequence"/>
</dbReference>
<dbReference type="Pfam" id="PF14842">
    <property type="entry name" value="FliG_N"/>
    <property type="match status" value="1"/>
</dbReference>
<dbReference type="STRING" id="474960.SAMN05216180_0888"/>
<feature type="domain" description="Flagellar motor switch protein FliG N-terminal" evidence="12">
    <location>
        <begin position="6"/>
        <end position="108"/>
    </location>
</feature>
<accession>A0A1H7ZSZ6</accession>
<evidence type="ECO:0000259" key="10">
    <source>
        <dbReference type="Pfam" id="PF01706"/>
    </source>
</evidence>
<dbReference type="InterPro" id="IPR011002">
    <property type="entry name" value="FliG_a-hlx"/>
</dbReference>
<dbReference type="Pfam" id="PF14841">
    <property type="entry name" value="FliG_M"/>
    <property type="match status" value="1"/>
</dbReference>
<dbReference type="PRINTS" id="PR00954">
    <property type="entry name" value="FLGMOTORFLIG"/>
</dbReference>
<keyword evidence="13" id="KW-0282">Flagellum</keyword>
<dbReference type="GO" id="GO:0003774">
    <property type="term" value="F:cytoskeletal motor activity"/>
    <property type="evidence" value="ECO:0007669"/>
    <property type="project" value="InterPro"/>
</dbReference>
<dbReference type="PIRSF" id="PIRSF003161">
    <property type="entry name" value="FliG"/>
    <property type="match status" value="1"/>
</dbReference>
<evidence type="ECO:0000256" key="5">
    <source>
        <dbReference type="ARBA" id="ARBA00022475"/>
    </source>
</evidence>
<keyword evidence="5" id="KW-1003">Cell membrane</keyword>
<evidence type="ECO:0000259" key="11">
    <source>
        <dbReference type="Pfam" id="PF14841"/>
    </source>
</evidence>
<feature type="domain" description="Flagellar motor switch protein FliG middle" evidence="11">
    <location>
        <begin position="117"/>
        <end position="189"/>
    </location>
</feature>
<protein>
    <recommendedName>
        <fullName evidence="4">Flagellar motor switch protein FliG</fullName>
    </recommendedName>
</protein>
<dbReference type="GO" id="GO:0006935">
    <property type="term" value="P:chemotaxis"/>
    <property type="evidence" value="ECO:0007669"/>
    <property type="project" value="UniProtKB-KW"/>
</dbReference>
<dbReference type="SUPFAM" id="SSF48029">
    <property type="entry name" value="FliG"/>
    <property type="match status" value="2"/>
</dbReference>
<evidence type="ECO:0000256" key="1">
    <source>
        <dbReference type="ARBA" id="ARBA00004117"/>
    </source>
</evidence>
<name>A0A1H7ZSZ6_9FIRM</name>
<evidence type="ECO:0000256" key="2">
    <source>
        <dbReference type="ARBA" id="ARBA00004413"/>
    </source>
</evidence>
<dbReference type="Pfam" id="PF01706">
    <property type="entry name" value="FliG_C"/>
    <property type="match status" value="1"/>
</dbReference>
<sequence length="335" mass="38154">MAVRTLTPVEKAAAVVIALGAENASQVYKYLHEDEIEVLSLEISKMSTLPAEDMKEIIEDFYGLCVTQKVMTEGGIEYARDVLEKAFGQQQALSLMERVSKSLRTKAFNFIRKADYKSLMNIIQNEHPQTVALLLSYARADQASMIIQELPKDKRIDVVERIAKLDRASPEIINLVERELEKKFAAIVSVDLMEIGGLNYVADIMNHVDRSTEKNIFDELNNKDPQLAEDVRKLMFVFEDITFLDNMSIQRFIREVDTKDLAVALKAANPDVSAVIFQNMSKRMQETIRTDIEYLHNVRLRDVEEAQQKIVSIIRRLEEEGELVISKGGKDDIIV</sequence>
<dbReference type="EMBL" id="FOCG01000001">
    <property type="protein sequence ID" value="SEM61752.1"/>
    <property type="molecule type" value="Genomic_DNA"/>
</dbReference>
<proteinExistence type="inferred from homology"/>
<keyword evidence="9" id="KW-0975">Bacterial flagellum</keyword>
<evidence type="ECO:0000313" key="14">
    <source>
        <dbReference type="Proteomes" id="UP000199158"/>
    </source>
</evidence>
<evidence type="ECO:0000313" key="13">
    <source>
        <dbReference type="EMBL" id="SEM61752.1"/>
    </source>
</evidence>
<feature type="domain" description="Flagellar motor switch protein FliG C-terminal" evidence="10">
    <location>
        <begin position="219"/>
        <end position="325"/>
    </location>
</feature>
<keyword evidence="8" id="KW-0472">Membrane</keyword>
<gene>
    <name evidence="13" type="ORF">SAMN05216180_0888</name>
</gene>
<keyword evidence="7" id="KW-0283">Flagellar rotation</keyword>
<evidence type="ECO:0000256" key="4">
    <source>
        <dbReference type="ARBA" id="ARBA00021870"/>
    </source>
</evidence>
<keyword evidence="14" id="KW-1185">Reference proteome</keyword>
<keyword evidence="6" id="KW-0145">Chemotaxis</keyword>
<keyword evidence="13" id="KW-0966">Cell projection</keyword>
<dbReference type="Gene3D" id="1.10.220.30">
    <property type="match status" value="3"/>
</dbReference>
<dbReference type="GO" id="GO:0009425">
    <property type="term" value="C:bacterial-type flagellum basal body"/>
    <property type="evidence" value="ECO:0007669"/>
    <property type="project" value="UniProtKB-SubCell"/>
</dbReference>
<evidence type="ECO:0000256" key="7">
    <source>
        <dbReference type="ARBA" id="ARBA00022779"/>
    </source>
</evidence>
<dbReference type="InterPro" id="IPR032779">
    <property type="entry name" value="FliG_M"/>
</dbReference>
<dbReference type="InterPro" id="IPR000090">
    <property type="entry name" value="Flg_Motor_Flig"/>
</dbReference>
<dbReference type="PANTHER" id="PTHR30534:SF0">
    <property type="entry name" value="FLAGELLAR MOTOR SWITCH PROTEIN FLIG"/>
    <property type="match status" value="1"/>
</dbReference>
<dbReference type="NCBIfam" id="TIGR00207">
    <property type="entry name" value="fliG"/>
    <property type="match status" value="1"/>
</dbReference>
<dbReference type="GO" id="GO:0005886">
    <property type="term" value="C:plasma membrane"/>
    <property type="evidence" value="ECO:0007669"/>
    <property type="project" value="UniProtKB-SubCell"/>
</dbReference>
<dbReference type="PANTHER" id="PTHR30534">
    <property type="entry name" value="FLAGELLAR MOTOR SWITCH PROTEIN FLIG"/>
    <property type="match status" value="1"/>
</dbReference>
<reference evidence="13 14" key="1">
    <citation type="submission" date="2016-10" db="EMBL/GenBank/DDBJ databases">
        <authorList>
            <person name="de Groot N.N."/>
        </authorList>
    </citation>
    <scope>NUCLEOTIDE SEQUENCE [LARGE SCALE GENOMIC DNA]</scope>
    <source>
        <strain evidence="13 14">CGMCC 1.5070</strain>
    </source>
</reference>
<comment type="similarity">
    <text evidence="3">Belongs to the FliG family.</text>
</comment>
<keyword evidence="13" id="KW-0969">Cilium</keyword>
<evidence type="ECO:0000256" key="8">
    <source>
        <dbReference type="ARBA" id="ARBA00023136"/>
    </source>
</evidence>
<dbReference type="InterPro" id="IPR023087">
    <property type="entry name" value="Flg_Motor_Flig_C"/>
</dbReference>
<evidence type="ECO:0000256" key="3">
    <source>
        <dbReference type="ARBA" id="ARBA00010299"/>
    </source>
</evidence>
<organism evidence="13 14">
    <name type="scientific">Hydrogenoanaerobacterium saccharovorans</name>
    <dbReference type="NCBI Taxonomy" id="474960"/>
    <lineage>
        <taxon>Bacteria</taxon>
        <taxon>Bacillati</taxon>
        <taxon>Bacillota</taxon>
        <taxon>Clostridia</taxon>
        <taxon>Eubacteriales</taxon>
        <taxon>Oscillospiraceae</taxon>
        <taxon>Hydrogenoanaerobacterium</taxon>
    </lineage>
</organism>
<comment type="subcellular location">
    <subcellularLocation>
        <location evidence="1">Bacterial flagellum basal body</location>
    </subcellularLocation>
    <subcellularLocation>
        <location evidence="2">Cell membrane</location>
        <topology evidence="2">Peripheral membrane protein</topology>
        <orientation evidence="2">Cytoplasmic side</orientation>
    </subcellularLocation>
</comment>
<evidence type="ECO:0000256" key="9">
    <source>
        <dbReference type="ARBA" id="ARBA00023143"/>
    </source>
</evidence>
<dbReference type="GO" id="GO:0071973">
    <property type="term" value="P:bacterial-type flagellum-dependent cell motility"/>
    <property type="evidence" value="ECO:0007669"/>
    <property type="project" value="InterPro"/>
</dbReference>